<dbReference type="GO" id="GO:0005634">
    <property type="term" value="C:nucleus"/>
    <property type="evidence" value="ECO:0007669"/>
    <property type="project" value="TreeGrafter"/>
</dbReference>
<organism evidence="9">
    <name type="scientific">Chromera velia CCMP2878</name>
    <dbReference type="NCBI Taxonomy" id="1169474"/>
    <lineage>
        <taxon>Eukaryota</taxon>
        <taxon>Sar</taxon>
        <taxon>Alveolata</taxon>
        <taxon>Colpodellida</taxon>
        <taxon>Chromeraceae</taxon>
        <taxon>Chromera</taxon>
    </lineage>
</organism>
<dbReference type="InterPro" id="IPR000719">
    <property type="entry name" value="Prot_kinase_dom"/>
</dbReference>
<sequence>MAVRGVGEDRYVIVQAEKGKGAYGTVDMAKDKETNLMVAIKRQSQCLLERPEGQKAPKAMGVGLPVSVIREIQIMGQVRHPNVMGIKDVYVRDGKICTVMPFCDYNLTDFLSEHAATLDQPQVKCLMKQMLSGLKVLHEWYVLHRDLKPENVLLTNHVILKLADFGLAREFADDDKEPMTPTVMTAWWRPPELCYDARFYGFASDMWSIGGILAEILSAGNPLFSTMLSVRERENEHVLGQIFEIRGTPVEHPKMKKVLSDSSKTEKQIDAEMEDLKDLTESEKTTAWPGHTLLPKYIQYGPLRAQKELREIPGLQTADTKALELLDWILQIDPNKRQTAEEALGHQWFWDFPLPCAPANLPKKREKTRLL</sequence>
<dbReference type="PROSITE" id="PS00108">
    <property type="entry name" value="PROTEIN_KINASE_ST"/>
    <property type="match status" value="1"/>
</dbReference>
<dbReference type="PANTHER" id="PTHR24056">
    <property type="entry name" value="CELL DIVISION PROTEIN KINASE"/>
    <property type="match status" value="1"/>
</dbReference>
<gene>
    <name evidence="9" type="ORF">Cvel_4103</name>
</gene>
<dbReference type="SMART" id="SM00220">
    <property type="entry name" value="S_TKc"/>
    <property type="match status" value="1"/>
</dbReference>
<proteinExistence type="inferred from homology"/>
<evidence type="ECO:0000256" key="5">
    <source>
        <dbReference type="ARBA" id="ARBA00039612"/>
    </source>
</evidence>
<dbReference type="PhylomeDB" id="A0A0G4G3G2"/>
<evidence type="ECO:0000256" key="6">
    <source>
        <dbReference type="ARBA" id="ARBA00041902"/>
    </source>
</evidence>
<keyword evidence="2" id="KW-0547">Nucleotide-binding</keyword>
<dbReference type="InterPro" id="IPR050108">
    <property type="entry name" value="CDK"/>
</dbReference>
<evidence type="ECO:0000256" key="4">
    <source>
        <dbReference type="ARBA" id="ARBA00038543"/>
    </source>
</evidence>
<evidence type="ECO:0000256" key="1">
    <source>
        <dbReference type="ARBA" id="ARBA00006485"/>
    </source>
</evidence>
<dbReference type="VEuPathDB" id="CryptoDB:Cvel_4103"/>
<dbReference type="Gene3D" id="3.30.200.20">
    <property type="entry name" value="Phosphorylase Kinase, domain 1"/>
    <property type="match status" value="1"/>
</dbReference>
<dbReference type="InterPro" id="IPR011009">
    <property type="entry name" value="Kinase-like_dom_sf"/>
</dbReference>
<evidence type="ECO:0000259" key="8">
    <source>
        <dbReference type="PROSITE" id="PS50011"/>
    </source>
</evidence>
<evidence type="ECO:0000256" key="7">
    <source>
        <dbReference type="ARBA" id="ARBA00042858"/>
    </source>
</evidence>
<comment type="subunit">
    <text evidence="4">May form a complex composed of at least the catalytic subunit CRK2 and a cyclin.</text>
</comment>
<evidence type="ECO:0000256" key="3">
    <source>
        <dbReference type="ARBA" id="ARBA00022840"/>
    </source>
</evidence>
<dbReference type="EMBL" id="CDMZ01000838">
    <property type="protein sequence ID" value="CEM22491.1"/>
    <property type="molecule type" value="Genomic_DNA"/>
</dbReference>
<dbReference type="SUPFAM" id="SSF56112">
    <property type="entry name" value="Protein kinase-like (PK-like)"/>
    <property type="match status" value="1"/>
</dbReference>
<evidence type="ECO:0000313" key="9">
    <source>
        <dbReference type="EMBL" id="CEM22491.1"/>
    </source>
</evidence>
<protein>
    <recommendedName>
        <fullName evidence="5">Cyclin-dependent kinase 2 homolog</fullName>
    </recommendedName>
    <alternativeName>
        <fullName evidence="6">Cell division control protein 2 homolog</fullName>
    </alternativeName>
    <alternativeName>
        <fullName evidence="7">cdc2-related kinase 2</fullName>
    </alternativeName>
</protein>
<feature type="domain" description="Protein kinase" evidence="8">
    <location>
        <begin position="12"/>
        <end position="349"/>
    </location>
</feature>
<dbReference type="GO" id="GO:0004674">
    <property type="term" value="F:protein serine/threonine kinase activity"/>
    <property type="evidence" value="ECO:0007669"/>
    <property type="project" value="TreeGrafter"/>
</dbReference>
<dbReference type="GO" id="GO:0005524">
    <property type="term" value="F:ATP binding"/>
    <property type="evidence" value="ECO:0007669"/>
    <property type="project" value="UniProtKB-KW"/>
</dbReference>
<dbReference type="AlphaFoldDB" id="A0A0G4G3G2"/>
<dbReference type="InterPro" id="IPR008271">
    <property type="entry name" value="Ser/Thr_kinase_AS"/>
</dbReference>
<keyword evidence="3" id="KW-0067">ATP-binding</keyword>
<dbReference type="PROSITE" id="PS50011">
    <property type="entry name" value="PROTEIN_KINASE_DOM"/>
    <property type="match status" value="1"/>
</dbReference>
<comment type="similarity">
    <text evidence="1">Belongs to the protein kinase superfamily. CMGC Ser/Thr protein kinase family. CDC2/CDKX subfamily.</text>
</comment>
<dbReference type="Gene3D" id="1.10.510.10">
    <property type="entry name" value="Transferase(Phosphotransferase) domain 1"/>
    <property type="match status" value="1"/>
</dbReference>
<name>A0A0G4G3G2_9ALVE</name>
<dbReference type="Pfam" id="PF00069">
    <property type="entry name" value="Pkinase"/>
    <property type="match status" value="1"/>
</dbReference>
<reference evidence="9" key="1">
    <citation type="submission" date="2014-11" db="EMBL/GenBank/DDBJ databases">
        <authorList>
            <person name="Otto D Thomas"/>
            <person name="Naeem Raeece"/>
        </authorList>
    </citation>
    <scope>NUCLEOTIDE SEQUENCE</scope>
</reference>
<evidence type="ECO:0000256" key="2">
    <source>
        <dbReference type="ARBA" id="ARBA00022741"/>
    </source>
</evidence>
<accession>A0A0G4G3G2</accession>